<protein>
    <submittedName>
        <fullName evidence="1">Uncharacterized protein</fullName>
    </submittedName>
</protein>
<reference evidence="1 2" key="1">
    <citation type="submission" date="2020-04" db="EMBL/GenBank/DDBJ databases">
        <authorList>
            <person name="De Canck E."/>
        </authorList>
    </citation>
    <scope>NUCLEOTIDE SEQUENCE [LARGE SCALE GENOMIC DNA]</scope>
    <source>
        <strain evidence="1 2">LMG 3431</strain>
    </source>
</reference>
<organism evidence="1 2">
    <name type="scientific">Achromobacter pestifer</name>
    <dbReference type="NCBI Taxonomy" id="1353889"/>
    <lineage>
        <taxon>Bacteria</taxon>
        <taxon>Pseudomonadati</taxon>
        <taxon>Pseudomonadota</taxon>
        <taxon>Betaproteobacteria</taxon>
        <taxon>Burkholderiales</taxon>
        <taxon>Alcaligenaceae</taxon>
        <taxon>Achromobacter</taxon>
    </lineage>
</organism>
<accession>A0A6S6YY02</accession>
<dbReference type="Proteomes" id="UP000494108">
    <property type="component" value="Unassembled WGS sequence"/>
</dbReference>
<dbReference type="AlphaFoldDB" id="A0A6S6YY02"/>
<evidence type="ECO:0000313" key="1">
    <source>
        <dbReference type="EMBL" id="CAB3635752.1"/>
    </source>
</evidence>
<dbReference type="EMBL" id="CADIJX010000002">
    <property type="protein sequence ID" value="CAB3635752.1"/>
    <property type="molecule type" value="Genomic_DNA"/>
</dbReference>
<sequence length="166" mass="18060">MAVDLDLINGSAISPALALLPARMDAPEARVMLLAIGLQESRFLHRRQIGGPARGFWQFEKGGGVRGVLTHPVSRNEASRICRVRNVVPMAAAVYEALDKDDVLAAAFARLLLWTDAGRLPAINDAQGAWDLYLRTWRPGKPHPQTWHSLHAQSVAVVGGQDARVA</sequence>
<gene>
    <name evidence="1" type="ORF">LMG3431_01557</name>
</gene>
<name>A0A6S6YY02_9BURK</name>
<evidence type="ECO:0000313" key="2">
    <source>
        <dbReference type="Proteomes" id="UP000494108"/>
    </source>
</evidence>
<keyword evidence="2" id="KW-1185">Reference proteome</keyword>
<proteinExistence type="predicted"/>